<dbReference type="PANTHER" id="PTHR39652">
    <property type="entry name" value="UPF0201 PROTEIN TK1335"/>
    <property type="match status" value="1"/>
</dbReference>
<dbReference type="HAMAP" id="MF_01112">
    <property type="entry name" value="UPF0201"/>
    <property type="match status" value="1"/>
</dbReference>
<protein>
    <recommendedName>
        <fullName evidence="1">UPF0201 protein Metus_0048</fullName>
    </recommendedName>
</protein>
<dbReference type="InterPro" id="IPR002739">
    <property type="entry name" value="PAB1135-like"/>
</dbReference>
<evidence type="ECO:0000313" key="3">
    <source>
        <dbReference type="EMBL" id="RWX74023.1"/>
    </source>
</evidence>
<accession>A0A444L8X1</accession>
<organism evidence="3 4">
    <name type="scientific">Methanosuratincola subterraneus</name>
    <dbReference type="NCBI Taxonomy" id="2593994"/>
    <lineage>
        <taxon>Archaea</taxon>
        <taxon>Thermoproteota</taxon>
        <taxon>Methanosuratincolia</taxon>
        <taxon>Candidatus Methanomethylicales</taxon>
        <taxon>Candidatus Methanomethylicaceae</taxon>
        <taxon>Candidatus Methanosuratincola (ex Vanwonterghem et al. 2016)</taxon>
    </lineage>
</organism>
<evidence type="ECO:0000256" key="2">
    <source>
        <dbReference type="SAM" id="MobiDB-lite"/>
    </source>
</evidence>
<dbReference type="Proteomes" id="UP000288215">
    <property type="component" value="Unassembled WGS sequence"/>
</dbReference>
<dbReference type="NCBIfam" id="NF001687">
    <property type="entry name" value="PRK00447.1"/>
    <property type="match status" value="1"/>
</dbReference>
<feature type="region of interest" description="Disordered" evidence="2">
    <location>
        <begin position="136"/>
        <end position="155"/>
    </location>
</feature>
<dbReference type="EMBL" id="RXGA01000001">
    <property type="protein sequence ID" value="RWX74023.1"/>
    <property type="molecule type" value="Genomic_DNA"/>
</dbReference>
<comment type="similarity">
    <text evidence="1">Belongs to the UPF0201 family.</text>
</comment>
<dbReference type="SUPFAM" id="SSF55282">
    <property type="entry name" value="RL5-like"/>
    <property type="match status" value="1"/>
</dbReference>
<dbReference type="InterPro" id="IPR022803">
    <property type="entry name" value="Ribosomal_uL5_dom_sf"/>
</dbReference>
<dbReference type="PANTHER" id="PTHR39652:SF1">
    <property type="entry name" value="UPF0201 PROTEIN TK1335"/>
    <property type="match status" value="1"/>
</dbReference>
<proteinExistence type="inferred from homology"/>
<name>A0A444L8X1_METS7</name>
<comment type="caution">
    <text evidence="3">The sequence shown here is derived from an EMBL/GenBank/DDBJ whole genome shotgun (WGS) entry which is preliminary data.</text>
</comment>
<reference evidence="3 4" key="1">
    <citation type="submission" date="2018-12" db="EMBL/GenBank/DDBJ databases">
        <title>The complete genome of the methanogenic archaea of the candidate phylum Verstraetearchaeota, obtained from the metagenome of underground thermal water.</title>
        <authorList>
            <person name="Kadnikov V.V."/>
            <person name="Mardanov A.V."/>
            <person name="Beletsky A.V."/>
            <person name="Karnachuk O.V."/>
            <person name="Ravin N.V."/>
        </authorList>
    </citation>
    <scope>NUCLEOTIDE SEQUENCE [LARGE SCALE GENOMIC DNA]</scope>
    <source>
        <strain evidence="3">Ch88</strain>
    </source>
</reference>
<dbReference type="Pfam" id="PF01877">
    <property type="entry name" value="RNA_binding"/>
    <property type="match status" value="1"/>
</dbReference>
<evidence type="ECO:0000313" key="4">
    <source>
        <dbReference type="Proteomes" id="UP000288215"/>
    </source>
</evidence>
<dbReference type="Gene3D" id="3.30.1440.10">
    <property type="match status" value="1"/>
</dbReference>
<evidence type="ECO:0000256" key="1">
    <source>
        <dbReference type="HAMAP-Rule" id="MF_01112"/>
    </source>
</evidence>
<gene>
    <name evidence="3" type="ORF">Metus_0048</name>
</gene>
<sequence>MARVVVEAEVRSTEDEEKVARAVSNLTGTKPYRIVQRGQQRILVQEGDESMLVTLRQLLRRERILDAARKLMLRGVRGNQFTFYINKQVAYAGHVSFCMPEGESPLGPIKFTVETEDPKSFIDWLATRTVDGRPIDEVCQSGYPHSARSERPSRK</sequence>
<dbReference type="AlphaFoldDB" id="A0A444L8X1"/>